<reference evidence="2" key="1">
    <citation type="journal article" date="2019" name="Int. J. Syst. Evol. Microbiol.">
        <title>The Global Catalogue of Microorganisms (GCM) 10K type strain sequencing project: providing services to taxonomists for standard genome sequencing and annotation.</title>
        <authorList>
            <consortium name="The Broad Institute Genomics Platform"/>
            <consortium name="The Broad Institute Genome Sequencing Center for Infectious Disease"/>
            <person name="Wu L."/>
            <person name="Ma J."/>
        </authorList>
    </citation>
    <scope>NUCLEOTIDE SEQUENCE [LARGE SCALE GENOMIC DNA]</scope>
    <source>
        <strain evidence="2">KCTC 42424</strain>
    </source>
</reference>
<dbReference type="Proteomes" id="UP001595722">
    <property type="component" value="Unassembled WGS sequence"/>
</dbReference>
<gene>
    <name evidence="1" type="ORF">ACFOMG_02085</name>
</gene>
<dbReference type="EMBL" id="JBHRYB010000001">
    <property type="protein sequence ID" value="MFC3678901.1"/>
    <property type="molecule type" value="Genomic_DNA"/>
</dbReference>
<evidence type="ECO:0000313" key="2">
    <source>
        <dbReference type="Proteomes" id="UP001595722"/>
    </source>
</evidence>
<comment type="caution">
    <text evidence="1">The sequence shown here is derived from an EMBL/GenBank/DDBJ whole genome shotgun (WGS) entry which is preliminary data.</text>
</comment>
<sequence length="63" mass="6920">MLYGKLAVAKYAQAVTIKAMNISDTRDIYPANAETNTGLVAAVRAYFWWYGFGYFSQQSGAAS</sequence>
<keyword evidence="2" id="KW-1185">Reference proteome</keyword>
<evidence type="ECO:0000313" key="1">
    <source>
        <dbReference type="EMBL" id="MFC3678901.1"/>
    </source>
</evidence>
<proteinExistence type="predicted"/>
<accession>A0ABV7VQT5</accession>
<protein>
    <submittedName>
        <fullName evidence="1">Uncharacterized protein</fullName>
    </submittedName>
</protein>
<name>A0ABV7VQT5_9GAMM</name>
<organism evidence="1 2">
    <name type="scientific">Bacterioplanoides pacificum</name>
    <dbReference type="NCBI Taxonomy" id="1171596"/>
    <lineage>
        <taxon>Bacteria</taxon>
        <taxon>Pseudomonadati</taxon>
        <taxon>Pseudomonadota</taxon>
        <taxon>Gammaproteobacteria</taxon>
        <taxon>Oceanospirillales</taxon>
        <taxon>Oceanospirillaceae</taxon>
        <taxon>Bacterioplanoides</taxon>
    </lineage>
</organism>
<dbReference type="RefSeq" id="WP_376864446.1">
    <property type="nucleotide sequence ID" value="NZ_JBHRYB010000001.1"/>
</dbReference>